<dbReference type="Pfam" id="PF00165">
    <property type="entry name" value="HTH_AraC"/>
    <property type="match status" value="1"/>
</dbReference>
<dbReference type="EMBL" id="JAZGLY010000008">
    <property type="protein sequence ID" value="MEE6188054.1"/>
    <property type="molecule type" value="Genomic_DNA"/>
</dbReference>
<reference evidence="4 5" key="1">
    <citation type="submission" date="2024-01" db="EMBL/GenBank/DDBJ databases">
        <title>Niabella digestum sp. nov., isolated from waste digestion system.</title>
        <authorList>
            <person name="Zhang L."/>
        </authorList>
    </citation>
    <scope>NUCLEOTIDE SEQUENCE [LARGE SCALE GENOMIC DNA]</scope>
    <source>
        <strain evidence="4 5">A18</strain>
    </source>
</reference>
<evidence type="ECO:0000256" key="1">
    <source>
        <dbReference type="ARBA" id="ARBA00023015"/>
    </source>
</evidence>
<evidence type="ECO:0000259" key="3">
    <source>
        <dbReference type="PROSITE" id="PS01124"/>
    </source>
</evidence>
<proteinExistence type="predicted"/>
<dbReference type="InterPro" id="IPR018060">
    <property type="entry name" value="HTH_AraC"/>
</dbReference>
<organism evidence="4 5">
    <name type="scientific">Niabella digestorum</name>
    <dbReference type="NCBI Taxonomy" id="3117701"/>
    <lineage>
        <taxon>Bacteria</taxon>
        <taxon>Pseudomonadati</taxon>
        <taxon>Bacteroidota</taxon>
        <taxon>Chitinophagia</taxon>
        <taxon>Chitinophagales</taxon>
        <taxon>Chitinophagaceae</taxon>
        <taxon>Niabella</taxon>
    </lineage>
</organism>
<dbReference type="InterPro" id="IPR009057">
    <property type="entry name" value="Homeodomain-like_sf"/>
</dbReference>
<gene>
    <name evidence="4" type="ORF">V2H41_12300</name>
</gene>
<dbReference type="Proteomes" id="UP001357452">
    <property type="component" value="Unassembled WGS sequence"/>
</dbReference>
<keyword evidence="5" id="KW-1185">Reference proteome</keyword>
<feature type="domain" description="HTH araC/xylS-type" evidence="3">
    <location>
        <begin position="1"/>
        <end position="31"/>
    </location>
</feature>
<keyword evidence="1" id="KW-0805">Transcription regulation</keyword>
<evidence type="ECO:0000313" key="5">
    <source>
        <dbReference type="Proteomes" id="UP001357452"/>
    </source>
</evidence>
<sequence length="32" mass="3837">MSYALGFENLTHFTRLFEQHIGMKPKKYSSQF</sequence>
<name>A0ABU7RJ99_9BACT</name>
<dbReference type="SUPFAM" id="SSF46689">
    <property type="entry name" value="Homeodomain-like"/>
    <property type="match status" value="1"/>
</dbReference>
<dbReference type="RefSeq" id="WP_330975568.1">
    <property type="nucleotide sequence ID" value="NZ_JAZGLY010000008.1"/>
</dbReference>
<dbReference type="PROSITE" id="PS01124">
    <property type="entry name" value="HTH_ARAC_FAMILY_2"/>
    <property type="match status" value="1"/>
</dbReference>
<protein>
    <recommendedName>
        <fullName evidence="3">HTH araC/xylS-type domain-containing protein</fullName>
    </recommendedName>
</protein>
<evidence type="ECO:0000256" key="2">
    <source>
        <dbReference type="ARBA" id="ARBA00023163"/>
    </source>
</evidence>
<accession>A0ABU7RJ99</accession>
<comment type="caution">
    <text evidence="4">The sequence shown here is derived from an EMBL/GenBank/DDBJ whole genome shotgun (WGS) entry which is preliminary data.</text>
</comment>
<evidence type="ECO:0000313" key="4">
    <source>
        <dbReference type="EMBL" id="MEE6188054.1"/>
    </source>
</evidence>
<dbReference type="Gene3D" id="1.10.10.60">
    <property type="entry name" value="Homeodomain-like"/>
    <property type="match status" value="1"/>
</dbReference>
<keyword evidence="2" id="KW-0804">Transcription</keyword>